<dbReference type="AlphaFoldDB" id="A0A9P5Q7C9"/>
<name>A0A9P5Q7C9_9AGAR</name>
<protein>
    <submittedName>
        <fullName evidence="2">Uncharacterized protein</fullName>
    </submittedName>
</protein>
<evidence type="ECO:0000256" key="1">
    <source>
        <dbReference type="SAM" id="MobiDB-lite"/>
    </source>
</evidence>
<evidence type="ECO:0000313" key="3">
    <source>
        <dbReference type="Proteomes" id="UP000772434"/>
    </source>
</evidence>
<feature type="non-terminal residue" evidence="2">
    <location>
        <position position="316"/>
    </location>
</feature>
<proteinExistence type="predicted"/>
<feature type="compositionally biased region" description="Basic and acidic residues" evidence="1">
    <location>
        <begin position="73"/>
        <end position="91"/>
    </location>
</feature>
<comment type="caution">
    <text evidence="2">The sequence shown here is derived from an EMBL/GenBank/DDBJ whole genome shotgun (WGS) entry which is preliminary data.</text>
</comment>
<evidence type="ECO:0000313" key="2">
    <source>
        <dbReference type="EMBL" id="KAF9075507.1"/>
    </source>
</evidence>
<organism evidence="2 3">
    <name type="scientific">Rhodocollybia butyracea</name>
    <dbReference type="NCBI Taxonomy" id="206335"/>
    <lineage>
        <taxon>Eukaryota</taxon>
        <taxon>Fungi</taxon>
        <taxon>Dikarya</taxon>
        <taxon>Basidiomycota</taxon>
        <taxon>Agaricomycotina</taxon>
        <taxon>Agaricomycetes</taxon>
        <taxon>Agaricomycetidae</taxon>
        <taxon>Agaricales</taxon>
        <taxon>Marasmiineae</taxon>
        <taxon>Omphalotaceae</taxon>
        <taxon>Rhodocollybia</taxon>
    </lineage>
</organism>
<accession>A0A9P5Q7C9</accession>
<dbReference type="EMBL" id="JADNRY010000009">
    <property type="protein sequence ID" value="KAF9075507.1"/>
    <property type="molecule type" value="Genomic_DNA"/>
</dbReference>
<sequence>QTPTTAHRSYKRTQNGSASQLAIAEAERDAVRAHAVIAGVEAGMWKHKFNNKSQKKDSSKRLHTEARILTSTEGKEAAAETARKVQKKNAETERLKKRKEFETADILRRAQQQRDNSMFSDTIQSKTKPHLIDLAAALGLEYEGASVDVLRVRINAHSNESQNALEMKMMTQGPHIVVVLRHLVPRAVVSRLYLVLVHLHSYHPSIPPTSHRGLMFENPPQPLLSSRALPFKALNLTIFHPSHRQFPPLPPLPPPPFPGTQLSPPSSHSSNNFSFPSSSPNTHNYYIPPSSASTLAPPRPQPRLSPKPTELVSLIQ</sequence>
<feature type="region of interest" description="Disordered" evidence="1">
    <location>
        <begin position="245"/>
        <end position="316"/>
    </location>
</feature>
<gene>
    <name evidence="2" type="ORF">BDP27DRAFT_1315159</name>
</gene>
<dbReference type="Proteomes" id="UP000772434">
    <property type="component" value="Unassembled WGS sequence"/>
</dbReference>
<feature type="region of interest" description="Disordered" evidence="1">
    <location>
        <begin position="72"/>
        <end position="91"/>
    </location>
</feature>
<feature type="compositionally biased region" description="Low complexity" evidence="1">
    <location>
        <begin position="263"/>
        <end position="284"/>
    </location>
</feature>
<dbReference type="OrthoDB" id="3064354at2759"/>
<reference evidence="2" key="1">
    <citation type="submission" date="2020-11" db="EMBL/GenBank/DDBJ databases">
        <authorList>
            <consortium name="DOE Joint Genome Institute"/>
            <person name="Ahrendt S."/>
            <person name="Riley R."/>
            <person name="Andreopoulos W."/>
            <person name="Labutti K."/>
            <person name="Pangilinan J."/>
            <person name="Ruiz-Duenas F.J."/>
            <person name="Barrasa J.M."/>
            <person name="Sanchez-Garcia M."/>
            <person name="Camarero S."/>
            <person name="Miyauchi S."/>
            <person name="Serrano A."/>
            <person name="Linde D."/>
            <person name="Babiker R."/>
            <person name="Drula E."/>
            <person name="Ayuso-Fernandez I."/>
            <person name="Pacheco R."/>
            <person name="Padilla G."/>
            <person name="Ferreira P."/>
            <person name="Barriuso J."/>
            <person name="Kellner H."/>
            <person name="Castanera R."/>
            <person name="Alfaro M."/>
            <person name="Ramirez L."/>
            <person name="Pisabarro A.G."/>
            <person name="Kuo A."/>
            <person name="Tritt A."/>
            <person name="Lipzen A."/>
            <person name="He G."/>
            <person name="Yan M."/>
            <person name="Ng V."/>
            <person name="Cullen D."/>
            <person name="Martin F."/>
            <person name="Rosso M.-N."/>
            <person name="Henrissat B."/>
            <person name="Hibbett D."/>
            <person name="Martinez A.T."/>
            <person name="Grigoriev I.V."/>
        </authorList>
    </citation>
    <scope>NUCLEOTIDE SEQUENCE</scope>
    <source>
        <strain evidence="2">AH 40177</strain>
    </source>
</reference>
<keyword evidence="3" id="KW-1185">Reference proteome</keyword>
<feature type="compositionally biased region" description="Pro residues" evidence="1">
    <location>
        <begin position="247"/>
        <end position="258"/>
    </location>
</feature>